<dbReference type="Proteomes" id="UP000017559">
    <property type="component" value="Unassembled WGS sequence"/>
</dbReference>
<dbReference type="HOGENOM" id="CLU_2441362_0_0_1"/>
<dbReference type="AlphaFoldDB" id="V2YDC6"/>
<accession>V2YDC6</accession>
<proteinExistence type="predicted"/>
<protein>
    <submittedName>
        <fullName evidence="1">Uncharacterized protein</fullName>
    </submittedName>
</protein>
<reference evidence="1 2" key="1">
    <citation type="journal article" date="2014" name="BMC Genomics">
        <title>Genome and secretome analysis of the hemibiotrophic fungal pathogen, Moniliophthora roreri, which causes frosty pod rot disease of cacao: mechanisms of the biotrophic and necrotrophic phases.</title>
        <authorList>
            <person name="Meinhardt L.W."/>
            <person name="Costa G.G.L."/>
            <person name="Thomazella D.P.T."/>
            <person name="Teixeira P.J.P.L."/>
            <person name="Carazzolle M.F."/>
            <person name="Schuster S.C."/>
            <person name="Carlson J.E."/>
            <person name="Guiltinan M.J."/>
            <person name="Mieczkowski P."/>
            <person name="Farmer A."/>
            <person name="Ramaraj T."/>
            <person name="Crozier J."/>
            <person name="Davis R.E."/>
            <person name="Shao J."/>
            <person name="Melnick R.L."/>
            <person name="Pereira G.A.G."/>
            <person name="Bailey B.A."/>
        </authorList>
    </citation>
    <scope>NUCLEOTIDE SEQUENCE [LARGE SCALE GENOMIC DNA]</scope>
    <source>
        <strain evidence="1 2">MCA 2997</strain>
    </source>
</reference>
<evidence type="ECO:0000313" key="1">
    <source>
        <dbReference type="EMBL" id="ESK89684.1"/>
    </source>
</evidence>
<name>V2YDC6_MONRO</name>
<keyword evidence="2" id="KW-1185">Reference proteome</keyword>
<organism evidence="1 2">
    <name type="scientific">Moniliophthora roreri (strain MCA 2997)</name>
    <name type="common">Cocoa frosty pod rot fungus</name>
    <name type="synonym">Crinipellis roreri</name>
    <dbReference type="NCBI Taxonomy" id="1381753"/>
    <lineage>
        <taxon>Eukaryota</taxon>
        <taxon>Fungi</taxon>
        <taxon>Dikarya</taxon>
        <taxon>Basidiomycota</taxon>
        <taxon>Agaricomycotina</taxon>
        <taxon>Agaricomycetes</taxon>
        <taxon>Agaricomycetidae</taxon>
        <taxon>Agaricales</taxon>
        <taxon>Marasmiineae</taxon>
        <taxon>Marasmiaceae</taxon>
        <taxon>Moniliophthora</taxon>
    </lineage>
</organism>
<dbReference type="EMBL" id="AWSO01000528">
    <property type="protein sequence ID" value="ESK89684.1"/>
    <property type="molecule type" value="Genomic_DNA"/>
</dbReference>
<gene>
    <name evidence="1" type="ORF">Moror_16901</name>
</gene>
<evidence type="ECO:0000313" key="2">
    <source>
        <dbReference type="Proteomes" id="UP000017559"/>
    </source>
</evidence>
<comment type="caution">
    <text evidence="1">The sequence shown here is derived from an EMBL/GenBank/DDBJ whole genome shotgun (WGS) entry which is preliminary data.</text>
</comment>
<sequence length="90" mass="10614">MLARQLWHIDEVEPDASTPTRLEMAYMVSDYEPSSQAPIDFVPLVIFKDLYTVEIALRMVKRPHERRLYCWNSTSLDISQNPCRFILFAH</sequence>
<dbReference type="KEGG" id="mrr:Moror_16901"/>